<dbReference type="EMBL" id="BART01025987">
    <property type="protein sequence ID" value="GAG91704.1"/>
    <property type="molecule type" value="Genomic_DNA"/>
</dbReference>
<feature type="compositionally biased region" description="Polar residues" evidence="1">
    <location>
        <begin position="9"/>
        <end position="20"/>
    </location>
</feature>
<name>X1B7F3_9ZZZZ</name>
<dbReference type="AlphaFoldDB" id="X1B7F3"/>
<evidence type="ECO:0000256" key="1">
    <source>
        <dbReference type="SAM" id="MobiDB-lite"/>
    </source>
</evidence>
<reference evidence="2" key="1">
    <citation type="journal article" date="2014" name="Front. Microbiol.">
        <title>High frequency of phylogenetically diverse reductive dehalogenase-homologous genes in deep subseafloor sedimentary metagenomes.</title>
        <authorList>
            <person name="Kawai M."/>
            <person name="Futagami T."/>
            <person name="Toyoda A."/>
            <person name="Takaki Y."/>
            <person name="Nishi S."/>
            <person name="Hori S."/>
            <person name="Arai W."/>
            <person name="Tsubouchi T."/>
            <person name="Morono Y."/>
            <person name="Uchiyama I."/>
            <person name="Ito T."/>
            <person name="Fujiyama A."/>
            <person name="Inagaki F."/>
            <person name="Takami H."/>
        </authorList>
    </citation>
    <scope>NUCLEOTIDE SEQUENCE</scope>
    <source>
        <strain evidence="2">Expedition CK06-06</strain>
    </source>
</reference>
<accession>X1B7F3</accession>
<organism evidence="2">
    <name type="scientific">marine sediment metagenome</name>
    <dbReference type="NCBI Taxonomy" id="412755"/>
    <lineage>
        <taxon>unclassified sequences</taxon>
        <taxon>metagenomes</taxon>
        <taxon>ecological metagenomes</taxon>
    </lineage>
</organism>
<feature type="region of interest" description="Disordered" evidence="1">
    <location>
        <begin position="1"/>
        <end position="26"/>
    </location>
</feature>
<gene>
    <name evidence="2" type="ORF">S01H4_46490</name>
</gene>
<sequence>WPYAVSCNAAKSSTDSQNRSAARAYKADDRSWNRRDRAGALSEVFYVSVSMRGW</sequence>
<evidence type="ECO:0000313" key="2">
    <source>
        <dbReference type="EMBL" id="GAG91704.1"/>
    </source>
</evidence>
<proteinExistence type="predicted"/>
<comment type="caution">
    <text evidence="2">The sequence shown here is derived from an EMBL/GenBank/DDBJ whole genome shotgun (WGS) entry which is preliminary data.</text>
</comment>
<feature type="non-terminal residue" evidence="2">
    <location>
        <position position="1"/>
    </location>
</feature>
<protein>
    <submittedName>
        <fullName evidence="2">Uncharacterized protein</fullName>
    </submittedName>
</protein>